<dbReference type="InterPro" id="IPR036236">
    <property type="entry name" value="Znf_C2H2_sf"/>
</dbReference>
<dbReference type="InterPro" id="IPR039746">
    <property type="entry name" value="FOG"/>
</dbReference>
<evidence type="ECO:0000313" key="14">
    <source>
        <dbReference type="Proteomes" id="UP001054945"/>
    </source>
</evidence>
<dbReference type="GO" id="GO:0007507">
    <property type="term" value="P:heart development"/>
    <property type="evidence" value="ECO:0007669"/>
    <property type="project" value="TreeGrafter"/>
</dbReference>
<evidence type="ECO:0000256" key="2">
    <source>
        <dbReference type="ARBA" id="ARBA00022491"/>
    </source>
</evidence>
<dbReference type="InterPro" id="IPR013087">
    <property type="entry name" value="Znf_C2H2_type"/>
</dbReference>
<sequence>MSRMPRLFKCPYCSYVSHNQAGVNCHVRTHGETPVADGPVDLPLPTPPLASSCANCDIQFASNENYQVHKEHYCSTRHVPESESAGNMITPKPSNPSESNWTQKDAK</sequence>
<keyword evidence="8" id="KW-0238">DNA-binding</keyword>
<dbReference type="GO" id="GO:0045944">
    <property type="term" value="P:positive regulation of transcription by RNA polymerase II"/>
    <property type="evidence" value="ECO:0007669"/>
    <property type="project" value="TreeGrafter"/>
</dbReference>
<dbReference type="SMART" id="SM00355">
    <property type="entry name" value="ZnF_C2H2"/>
    <property type="match status" value="2"/>
</dbReference>
<evidence type="ECO:0000256" key="10">
    <source>
        <dbReference type="ARBA" id="ARBA00023242"/>
    </source>
</evidence>
<dbReference type="PANTHER" id="PTHR12958:SF3">
    <property type="entry name" value="ZINC FINGER PROTEIN USH"/>
    <property type="match status" value="1"/>
</dbReference>
<organism evidence="13 14">
    <name type="scientific">Caerostris extrusa</name>
    <name type="common">Bark spider</name>
    <name type="synonym">Caerostris bankana</name>
    <dbReference type="NCBI Taxonomy" id="172846"/>
    <lineage>
        <taxon>Eukaryota</taxon>
        <taxon>Metazoa</taxon>
        <taxon>Ecdysozoa</taxon>
        <taxon>Arthropoda</taxon>
        <taxon>Chelicerata</taxon>
        <taxon>Arachnida</taxon>
        <taxon>Araneae</taxon>
        <taxon>Araneomorphae</taxon>
        <taxon>Entelegynae</taxon>
        <taxon>Araneoidea</taxon>
        <taxon>Araneidae</taxon>
        <taxon>Caerostris</taxon>
    </lineage>
</organism>
<dbReference type="Gene3D" id="3.30.160.60">
    <property type="entry name" value="Classic Zinc Finger"/>
    <property type="match status" value="1"/>
</dbReference>
<reference evidence="13 14" key="1">
    <citation type="submission" date="2021-06" db="EMBL/GenBank/DDBJ databases">
        <title>Caerostris extrusa draft genome.</title>
        <authorList>
            <person name="Kono N."/>
            <person name="Arakawa K."/>
        </authorList>
    </citation>
    <scope>NUCLEOTIDE SEQUENCE [LARGE SCALE GENOMIC DNA]</scope>
</reference>
<evidence type="ECO:0000256" key="1">
    <source>
        <dbReference type="ARBA" id="ARBA00004123"/>
    </source>
</evidence>
<comment type="subcellular location">
    <subcellularLocation>
        <location evidence="1">Nucleus</location>
    </subcellularLocation>
</comment>
<dbReference type="SUPFAM" id="SSF57667">
    <property type="entry name" value="beta-beta-alpha zinc fingers"/>
    <property type="match status" value="1"/>
</dbReference>
<evidence type="ECO:0000256" key="7">
    <source>
        <dbReference type="ARBA" id="ARBA00023015"/>
    </source>
</evidence>
<keyword evidence="6" id="KW-0862">Zinc</keyword>
<evidence type="ECO:0000256" key="5">
    <source>
        <dbReference type="ARBA" id="ARBA00022771"/>
    </source>
</evidence>
<dbReference type="Proteomes" id="UP001054945">
    <property type="component" value="Unassembled WGS sequence"/>
</dbReference>
<dbReference type="GO" id="GO:0030154">
    <property type="term" value="P:cell differentiation"/>
    <property type="evidence" value="ECO:0007669"/>
    <property type="project" value="UniProtKB-ARBA"/>
</dbReference>
<keyword evidence="2" id="KW-0678">Repressor</keyword>
<evidence type="ECO:0000313" key="13">
    <source>
        <dbReference type="EMBL" id="GIY30931.1"/>
    </source>
</evidence>
<dbReference type="GO" id="GO:0000122">
    <property type="term" value="P:negative regulation of transcription by RNA polymerase II"/>
    <property type="evidence" value="ECO:0007669"/>
    <property type="project" value="TreeGrafter"/>
</dbReference>
<accession>A0AAV4SCM5</accession>
<dbReference type="GO" id="GO:0003677">
    <property type="term" value="F:DNA binding"/>
    <property type="evidence" value="ECO:0007669"/>
    <property type="project" value="UniProtKB-KW"/>
</dbReference>
<dbReference type="AlphaFoldDB" id="A0AAV4SCM5"/>
<name>A0AAV4SCM5_CAEEX</name>
<keyword evidence="4" id="KW-0677">Repeat</keyword>
<evidence type="ECO:0000256" key="4">
    <source>
        <dbReference type="ARBA" id="ARBA00022737"/>
    </source>
</evidence>
<keyword evidence="3" id="KW-0479">Metal-binding</keyword>
<dbReference type="GO" id="GO:0005634">
    <property type="term" value="C:nucleus"/>
    <property type="evidence" value="ECO:0007669"/>
    <property type="project" value="UniProtKB-SubCell"/>
</dbReference>
<dbReference type="InterPro" id="IPR034731">
    <property type="entry name" value="Znf_CCHC_FOG"/>
</dbReference>
<evidence type="ECO:0000256" key="8">
    <source>
        <dbReference type="ARBA" id="ARBA00023125"/>
    </source>
</evidence>
<evidence type="ECO:0000256" key="6">
    <source>
        <dbReference type="ARBA" id="ARBA00022833"/>
    </source>
</evidence>
<keyword evidence="14" id="KW-1185">Reference proteome</keyword>
<gene>
    <name evidence="13" type="ORF">CEXT_752361</name>
</gene>
<keyword evidence="7" id="KW-0805">Transcription regulation</keyword>
<keyword evidence="9" id="KW-0804">Transcription</keyword>
<proteinExistence type="predicted"/>
<keyword evidence="5" id="KW-0863">Zinc-finger</keyword>
<evidence type="ECO:0000256" key="9">
    <source>
        <dbReference type="ARBA" id="ARBA00023163"/>
    </source>
</evidence>
<protein>
    <recommendedName>
        <fullName evidence="12">CCHC FOG-type domain-containing protein</fullName>
    </recommendedName>
</protein>
<evidence type="ECO:0000259" key="12">
    <source>
        <dbReference type="PROSITE" id="PS51810"/>
    </source>
</evidence>
<evidence type="ECO:0000256" key="3">
    <source>
        <dbReference type="ARBA" id="ARBA00022723"/>
    </source>
</evidence>
<dbReference type="PROSITE" id="PS51810">
    <property type="entry name" value="ZF_CCHC_FOG"/>
    <property type="match status" value="1"/>
</dbReference>
<feature type="region of interest" description="Disordered" evidence="11">
    <location>
        <begin position="79"/>
        <end position="107"/>
    </location>
</feature>
<feature type="compositionally biased region" description="Polar residues" evidence="11">
    <location>
        <begin position="95"/>
        <end position="107"/>
    </location>
</feature>
<keyword evidence="10" id="KW-0539">Nucleus</keyword>
<dbReference type="GO" id="GO:0009653">
    <property type="term" value="P:anatomical structure morphogenesis"/>
    <property type="evidence" value="ECO:0007669"/>
    <property type="project" value="UniProtKB-ARBA"/>
</dbReference>
<dbReference type="PANTHER" id="PTHR12958">
    <property type="entry name" value="FRIEND OF GATA2-RELATED"/>
    <property type="match status" value="1"/>
</dbReference>
<dbReference type="GO" id="GO:0008270">
    <property type="term" value="F:zinc ion binding"/>
    <property type="evidence" value="ECO:0007669"/>
    <property type="project" value="UniProtKB-KW"/>
</dbReference>
<feature type="domain" description="CCHC FOG-type" evidence="12">
    <location>
        <begin position="45"/>
        <end position="78"/>
    </location>
</feature>
<comment type="caution">
    <text evidence="13">The sequence shown here is derived from an EMBL/GenBank/DDBJ whole genome shotgun (WGS) entry which is preliminary data.</text>
</comment>
<evidence type="ECO:0000256" key="11">
    <source>
        <dbReference type="SAM" id="MobiDB-lite"/>
    </source>
</evidence>
<dbReference type="EMBL" id="BPLR01009296">
    <property type="protein sequence ID" value="GIY30931.1"/>
    <property type="molecule type" value="Genomic_DNA"/>
</dbReference>
<dbReference type="GO" id="GO:0061629">
    <property type="term" value="F:RNA polymerase II-specific DNA-binding transcription factor binding"/>
    <property type="evidence" value="ECO:0007669"/>
    <property type="project" value="InterPro"/>
</dbReference>